<evidence type="ECO:0000256" key="2">
    <source>
        <dbReference type="SAM" id="Phobius"/>
    </source>
</evidence>
<dbReference type="InterPro" id="IPR013613">
    <property type="entry name" value="Baculo_p74_N"/>
</dbReference>
<dbReference type="EMBL" id="KM610234">
    <property type="protein sequence ID" value="AJD20105.1"/>
    <property type="molecule type" value="Genomic_DNA"/>
</dbReference>
<dbReference type="Proteomes" id="UP000201058">
    <property type="component" value="Segment"/>
</dbReference>
<dbReference type="InterPro" id="IPR007663">
    <property type="entry name" value="Baculo_p74"/>
</dbReference>
<feature type="region of interest" description="Disordered" evidence="1">
    <location>
        <begin position="360"/>
        <end position="383"/>
    </location>
</feature>
<dbReference type="Pfam" id="PF04583">
    <property type="entry name" value="Baculo_p74"/>
    <property type="match status" value="1"/>
</dbReference>
<protein>
    <submittedName>
        <fullName evidence="4">p74</fullName>
    </submittedName>
</protein>
<keyword evidence="2" id="KW-0812">Transmembrane</keyword>
<dbReference type="Pfam" id="PF08404">
    <property type="entry name" value="Baculo_p74_N"/>
    <property type="match status" value="1"/>
</dbReference>
<dbReference type="RefSeq" id="YP_009116692.1">
    <property type="nucleotide sequence ID" value="NC_026242.1"/>
</dbReference>
<feature type="transmembrane region" description="Helical" evidence="2">
    <location>
        <begin position="546"/>
        <end position="570"/>
    </location>
</feature>
<accession>A0A0B4VFD6</accession>
<evidence type="ECO:0000256" key="1">
    <source>
        <dbReference type="SAM" id="MobiDB-lite"/>
    </source>
</evidence>
<keyword evidence="2" id="KW-1133">Transmembrane helix</keyword>
<evidence type="ECO:0000313" key="5">
    <source>
        <dbReference type="Proteomes" id="UP000201058"/>
    </source>
</evidence>
<gene>
    <name evidence="4" type="primary">p74</name>
    <name evidence="4" type="ORF">TONV_045</name>
</gene>
<evidence type="ECO:0000259" key="3">
    <source>
        <dbReference type="Pfam" id="PF08404"/>
    </source>
</evidence>
<organism evidence="4 5">
    <name type="scientific">Tipula oleracea nudivirus</name>
    <dbReference type="NCBI Taxonomy" id="1546257"/>
    <lineage>
        <taxon>Viruses</taxon>
        <taxon>Viruses incertae sedis</taxon>
        <taxon>Naldaviricetes</taxon>
        <taxon>Lefavirales</taxon>
        <taxon>Nudiviridae</taxon>
        <taxon>Deltanudivirus</taxon>
        <taxon>Deltanudivirus tipoleraceae</taxon>
    </lineage>
</organism>
<dbReference type="OrthoDB" id="2848at10239"/>
<dbReference type="SMR" id="A0A0B4VFD6"/>
<keyword evidence="5" id="KW-1185">Reference proteome</keyword>
<dbReference type="GO" id="GO:0019058">
    <property type="term" value="P:viral life cycle"/>
    <property type="evidence" value="ECO:0007669"/>
    <property type="project" value="InterPro"/>
</dbReference>
<reference evidence="4 5" key="1">
    <citation type="journal article" date="2015" name="J. Virol.">
        <title>The genome of the nucleopolyhedrosis-causing virus from Tipula oleracea sheds new light on the Nudiviridae family.</title>
        <authorList>
            <person name="Bezier A."/>
            <person name="Theze J."/>
            <person name="Gavory F."/>
            <person name="Gaillard J."/>
            <person name="Poulain J."/>
            <person name="Drezen J.M."/>
            <person name="Herniou E.A."/>
        </authorList>
    </citation>
    <scope>NUCLEOTIDE SEQUENCE [LARGE SCALE GENOMIC DNA]</scope>
    <source>
        <strain evidence="4">35</strain>
    </source>
</reference>
<dbReference type="KEGG" id="vg:22921759"/>
<keyword evidence="2" id="KW-0472">Membrane</keyword>
<sequence>MSLTKTDLLNATNYASERLKLLKVKKIVEQYPHIGKRLEVTIRAATAKDYYIPLGFEKRAIVVNVKINKSLCERLSCNFATPTGPCTPESVARHYRVGDQDRFEVSCQPACFNLIQTPIINKENEQLVQNNRLTYYNNKCTMVSSSSIWAELPFFRSKERYETRINDLPTGFNYEEDKYRQSGMSYTLNKTYCESFFDEWVPEEKNCKSSTNAMGFITDVIIGESFIKMVKGGMTALVNDGNTIPDPGFSPPPPVDDKYKLENWLADNNPDYIEFDPDADLDILLEKQKVVKRQIVVEVENKKEGELTHLERLFETLNTLKDKCAINQYNISNEHRRDIELGVKNYVDFYNKSNISSDGEYDDLTTKQKRSNDDDDDDDDENKKNFKKIKTVHEATKFNSDLDEQINTLINNNKKSEENVKKKFTVNKGSGNIDEKIQEVPVTGKKRMNLYDLVIKLLESLFTDPLFISSIAVDVVFDKILDYIKNRATMMVKHAIPKLSRLALNLTRPIGVKIFNSSFKLSVGRMITQTTIKLASGIAKVLAKTAALACSVIGIVLIIISIMDLVFTLWDPLGFNNKYPPEYLQLVTLQAELAFRTQLETSSLEYNFDILSNIILTKDEIIELSLNSFDWHNEYSESLTVNSEGSRIDHGELVVFSAPSNDFENELHIETAKFSNYTPQDFQNFEHEFLNRVRFTGSLKTIGVSVLIVGIIVLVLQLHLVALLIIIISLIIMLVAKLNMDFDFLIKNIPQTILDQIFKYTNN</sequence>
<feature type="domain" description="Baculoviridae p74 N-terminal" evidence="3">
    <location>
        <begin position="4"/>
        <end position="240"/>
    </location>
</feature>
<proteinExistence type="predicted"/>
<dbReference type="GeneID" id="22921759"/>
<feature type="transmembrane region" description="Helical" evidence="2">
    <location>
        <begin position="702"/>
        <end position="735"/>
    </location>
</feature>
<name>A0A0B4VFD6_9VIRU</name>
<evidence type="ECO:0000313" key="4">
    <source>
        <dbReference type="EMBL" id="AJD20105.1"/>
    </source>
</evidence>